<protein>
    <submittedName>
        <fullName evidence="2">Uncharacterized protein</fullName>
    </submittedName>
</protein>
<sequence length="16" mass="1610">AGGQQQGGGGWYDTDL</sequence>
<keyword evidence="1" id="KW-1185">Reference proteome</keyword>
<dbReference type="AlphaFoldDB" id="A0A914W3E3"/>
<name>A0A914W3E3_9BILA</name>
<evidence type="ECO:0000313" key="1">
    <source>
        <dbReference type="Proteomes" id="UP000887566"/>
    </source>
</evidence>
<reference evidence="2" key="1">
    <citation type="submission" date="2022-11" db="UniProtKB">
        <authorList>
            <consortium name="WormBaseParasite"/>
        </authorList>
    </citation>
    <scope>IDENTIFICATION</scope>
</reference>
<organism evidence="1 2">
    <name type="scientific">Plectus sambesii</name>
    <dbReference type="NCBI Taxonomy" id="2011161"/>
    <lineage>
        <taxon>Eukaryota</taxon>
        <taxon>Metazoa</taxon>
        <taxon>Ecdysozoa</taxon>
        <taxon>Nematoda</taxon>
        <taxon>Chromadorea</taxon>
        <taxon>Plectida</taxon>
        <taxon>Plectina</taxon>
        <taxon>Plectoidea</taxon>
        <taxon>Plectidae</taxon>
        <taxon>Plectus</taxon>
    </lineage>
</organism>
<evidence type="ECO:0000313" key="2">
    <source>
        <dbReference type="WBParaSite" id="PSAMB.scaffold3142size19489.g20487.t1"/>
    </source>
</evidence>
<proteinExistence type="predicted"/>
<dbReference type="WBParaSite" id="PSAMB.scaffold3142size19489.g20487.t1">
    <property type="protein sequence ID" value="PSAMB.scaffold3142size19489.g20487.t1"/>
    <property type="gene ID" value="PSAMB.scaffold3142size19489.g20487"/>
</dbReference>
<accession>A0A914W3E3</accession>
<dbReference type="Proteomes" id="UP000887566">
    <property type="component" value="Unplaced"/>
</dbReference>